<dbReference type="InterPro" id="IPR053520">
    <property type="entry name" value="Transposase_Tn903"/>
</dbReference>
<evidence type="ECO:0000313" key="2">
    <source>
        <dbReference type="EMBL" id="MEO3957080.1"/>
    </source>
</evidence>
<evidence type="ECO:0000259" key="1">
    <source>
        <dbReference type="Pfam" id="PF13737"/>
    </source>
</evidence>
<feature type="non-terminal residue" evidence="2">
    <location>
        <position position="1"/>
    </location>
</feature>
<proteinExistence type="predicted"/>
<comment type="caution">
    <text evidence="2">The sequence shown here is derived from an EMBL/GenBank/DDBJ whole genome shotgun (WGS) entry which is preliminary data.</text>
</comment>
<feature type="domain" description="Transposase DDE" evidence="1">
    <location>
        <begin position="122"/>
        <end position="242"/>
    </location>
</feature>
<dbReference type="InterPro" id="IPR025668">
    <property type="entry name" value="Tnp_DDE_dom"/>
</dbReference>
<dbReference type="PANTHER" id="PTHR34631">
    <property type="match status" value="1"/>
</dbReference>
<name>A0ABV0HAF6_9NEIS</name>
<gene>
    <name evidence="2" type="ORF">ABH309_21810</name>
</gene>
<protein>
    <submittedName>
        <fullName evidence="2">IS5 family transposase</fullName>
    </submittedName>
</protein>
<evidence type="ECO:0000313" key="3">
    <source>
        <dbReference type="Proteomes" id="UP001438292"/>
    </source>
</evidence>
<sequence length="397" mass="45072">CRAVLWIGGLSRLTLSISTRPSLLTATEPIRVGWWTSHPTSSLTATEPPFLLTATEPYFLVRISVALRKVFLAVFGQTFLILTLQYLGMPYKERAKSGEPRKRAKPTYQVTNWTAYNQRLRKRGMITLYFPKEDLIAQFYNEHSYVEGVSGRVAQYSKAYAELMFLFYRLFGWAIRQVTGMMEDYWNQRHIDLPVPSFGHLCDPFAALDSSAKQHCNMLVARLKQGKNVSMIVDSTGMKTDGRGEWYEHKYNKASSRKGWAKLYLAIDPDLNCLAVEVTSEAVGDAPLDQFLAQGLPVDKVIADGAYYQIDRNQVLSDQGIEPVIPPPCNAVTHGTPGYEQHDKTVQYIQDKGTVYAWHKKQGHDVRTLVEAQFSHIKRGIGDRLLTKRTVSRKTRV</sequence>
<dbReference type="EMBL" id="JBDQQU010000260">
    <property type="protein sequence ID" value="MEO3957080.1"/>
    <property type="molecule type" value="Genomic_DNA"/>
</dbReference>
<dbReference type="InterPro" id="IPR053172">
    <property type="entry name" value="Tn903_transposase"/>
</dbReference>
<dbReference type="Pfam" id="PF13737">
    <property type="entry name" value="DDE_Tnp_1_5"/>
    <property type="match status" value="1"/>
</dbReference>
<organism evidence="2 3">
    <name type="scientific">Chromobacterium piscinae</name>
    <dbReference type="NCBI Taxonomy" id="686831"/>
    <lineage>
        <taxon>Bacteria</taxon>
        <taxon>Pseudomonadati</taxon>
        <taxon>Pseudomonadota</taxon>
        <taxon>Betaproteobacteria</taxon>
        <taxon>Neisseriales</taxon>
        <taxon>Chromobacteriaceae</taxon>
        <taxon>Chromobacterium</taxon>
    </lineage>
</organism>
<accession>A0ABV0HAF6</accession>
<dbReference type="Proteomes" id="UP001438292">
    <property type="component" value="Unassembled WGS sequence"/>
</dbReference>
<reference evidence="2 3" key="1">
    <citation type="submission" date="2024-05" db="EMBL/GenBank/DDBJ databases">
        <authorList>
            <person name="De Oliveira J.P."/>
            <person name="Noriler S.A."/>
            <person name="De Oliveira A.G."/>
            <person name="Sipoli D.S."/>
        </authorList>
    </citation>
    <scope>NUCLEOTIDE SEQUENCE [LARGE SCALE GENOMIC DNA]</scope>
    <source>
        <strain evidence="2 3">LABIM186</strain>
    </source>
</reference>
<keyword evidence="3" id="KW-1185">Reference proteome</keyword>
<dbReference type="PANTHER" id="PTHR34631:SF3">
    <property type="entry name" value="ISSOD12 TRANSPOSASE TNPA_ISSOD12"/>
    <property type="match status" value="1"/>
</dbReference>
<dbReference type="NCBIfam" id="NF033579">
    <property type="entry name" value="transpos_IS5_2"/>
    <property type="match status" value="1"/>
</dbReference>
<dbReference type="RefSeq" id="WP_347788050.1">
    <property type="nucleotide sequence ID" value="NZ_JBDQQU010000260.1"/>
</dbReference>